<name>A0A3G8ZJ68_9ACTN</name>
<evidence type="ECO:0000313" key="13">
    <source>
        <dbReference type="EMBL" id="AZI57313.1"/>
    </source>
</evidence>
<organism evidence="13 14">
    <name type="scientific">Nakamurella antarctica</name>
    <dbReference type="NCBI Taxonomy" id="1902245"/>
    <lineage>
        <taxon>Bacteria</taxon>
        <taxon>Bacillati</taxon>
        <taxon>Actinomycetota</taxon>
        <taxon>Actinomycetes</taxon>
        <taxon>Nakamurellales</taxon>
        <taxon>Nakamurellaceae</taxon>
        <taxon>Nakamurella</taxon>
    </lineage>
</organism>
<proteinExistence type="inferred from homology"/>
<accession>A0A3G8ZJ68</accession>
<keyword evidence="8" id="KW-0443">Lipid metabolism</keyword>
<gene>
    <name evidence="13" type="ORF">EH165_03195</name>
</gene>
<evidence type="ECO:0000256" key="7">
    <source>
        <dbReference type="ARBA" id="ARBA00022798"/>
    </source>
</evidence>
<reference evidence="13 14" key="1">
    <citation type="submission" date="2018-11" db="EMBL/GenBank/DDBJ databases">
        <authorList>
            <person name="Da X."/>
        </authorList>
    </citation>
    <scope>NUCLEOTIDE SEQUENCE [LARGE SCALE GENOMIC DNA]</scope>
    <source>
        <strain evidence="13 14">S14-144</strain>
    </source>
</reference>
<dbReference type="GO" id="GO:0001666">
    <property type="term" value="P:response to hypoxia"/>
    <property type="evidence" value="ECO:0007669"/>
    <property type="project" value="TreeGrafter"/>
</dbReference>
<dbReference type="GO" id="GO:0051701">
    <property type="term" value="P:biological process involved in interaction with host"/>
    <property type="evidence" value="ECO:0007669"/>
    <property type="project" value="TreeGrafter"/>
</dbReference>
<keyword evidence="5" id="KW-0444">Lipid biosynthesis</keyword>
<keyword evidence="7" id="KW-0319">Glycerol metabolism</keyword>
<dbReference type="Pfam" id="PF03007">
    <property type="entry name" value="WS_DGAT_cat"/>
    <property type="match status" value="1"/>
</dbReference>
<dbReference type="AlphaFoldDB" id="A0A3G8ZJ68"/>
<evidence type="ECO:0000256" key="6">
    <source>
        <dbReference type="ARBA" id="ARBA00022679"/>
    </source>
</evidence>
<dbReference type="SUPFAM" id="SSF52777">
    <property type="entry name" value="CoA-dependent acyltransferases"/>
    <property type="match status" value="2"/>
</dbReference>
<evidence type="ECO:0000256" key="9">
    <source>
        <dbReference type="ARBA" id="ARBA00023315"/>
    </source>
</evidence>
<comment type="pathway">
    <text evidence="1">Glycerolipid metabolism; triacylglycerol biosynthesis.</text>
</comment>
<dbReference type="GO" id="GO:0005886">
    <property type="term" value="C:plasma membrane"/>
    <property type="evidence" value="ECO:0007669"/>
    <property type="project" value="TreeGrafter"/>
</dbReference>
<evidence type="ECO:0000259" key="11">
    <source>
        <dbReference type="Pfam" id="PF03007"/>
    </source>
</evidence>
<sequence>MTRTGQVRLIQRTTSNDLMALATESAVAPMQVAAILVVDRLITVSALRVALAERILAIPRLRQRLQRAPFGCGRPVWIDDANFAMDRHVDALACPAPGTEDALLAVAATAATRPLPRDHPLWSLTLVTGLEGEKNAAILVIHHVLADGIGGLAALALLIDGAPAHHKIPFPTPPPTRRELFADATTTRIRALGHLPAGIRLALDAVAELRGGKVGRLARCTLNQPTGSRRQLAVARTDMAGMAAVAHARGATINDVLLTAVAGSLAAVLRQRGESAETLVLSVPVSSRGEKVSTALGNHVGAMLVRVSTRGEPIPRLQEIACTTRVRRQAVGRGASAILLAPAFRMLRMGLFRWLVDRQRLVTTFVTNLSGFPSPLTLLGAVITDIIPITAITGNVTVGFAALSYAGTFAVTVVADPERCPDLPFLVSELQNQLTDLTADRGYASTSARPVPEVFTHE</sequence>
<dbReference type="InterPro" id="IPR023213">
    <property type="entry name" value="CAT-like_dom_sf"/>
</dbReference>
<evidence type="ECO:0000256" key="8">
    <source>
        <dbReference type="ARBA" id="ARBA00023098"/>
    </source>
</evidence>
<feature type="domain" description="O-acyltransferase WSD1 C-terminal" evidence="12">
    <location>
        <begin position="297"/>
        <end position="437"/>
    </location>
</feature>
<evidence type="ECO:0000256" key="3">
    <source>
        <dbReference type="ARBA" id="ARBA00009587"/>
    </source>
</evidence>
<dbReference type="GO" id="GO:0019432">
    <property type="term" value="P:triglyceride biosynthetic process"/>
    <property type="evidence" value="ECO:0007669"/>
    <property type="project" value="UniProtKB-UniPathway"/>
</dbReference>
<evidence type="ECO:0000256" key="5">
    <source>
        <dbReference type="ARBA" id="ARBA00022516"/>
    </source>
</evidence>
<dbReference type="GO" id="GO:0071731">
    <property type="term" value="P:response to nitric oxide"/>
    <property type="evidence" value="ECO:0007669"/>
    <property type="project" value="TreeGrafter"/>
</dbReference>
<dbReference type="InterPro" id="IPR045034">
    <property type="entry name" value="O-acyltransferase_WSD1-like"/>
</dbReference>
<dbReference type="OrthoDB" id="9810950at2"/>
<reference evidence="13 14" key="2">
    <citation type="submission" date="2018-12" db="EMBL/GenBank/DDBJ databases">
        <title>Nakamurella antarcticus sp. nov., isolated from Antarctica South Shetland Islands soil.</title>
        <authorList>
            <person name="Peng F."/>
        </authorList>
    </citation>
    <scope>NUCLEOTIDE SEQUENCE [LARGE SCALE GENOMIC DNA]</scope>
    <source>
        <strain evidence="13 14">S14-144</strain>
    </source>
</reference>
<dbReference type="GO" id="GO:0006071">
    <property type="term" value="P:glycerol metabolic process"/>
    <property type="evidence" value="ECO:0007669"/>
    <property type="project" value="UniProtKB-KW"/>
</dbReference>
<dbReference type="KEGG" id="nak:EH165_03195"/>
<protein>
    <recommendedName>
        <fullName evidence="4">diacylglycerol O-acyltransferase</fullName>
        <ecNumber evidence="4">2.3.1.20</ecNumber>
    </recommendedName>
</protein>
<keyword evidence="14" id="KW-1185">Reference proteome</keyword>
<dbReference type="EMBL" id="CP034170">
    <property type="protein sequence ID" value="AZI57313.1"/>
    <property type="molecule type" value="Genomic_DNA"/>
</dbReference>
<evidence type="ECO:0000256" key="4">
    <source>
        <dbReference type="ARBA" id="ARBA00013244"/>
    </source>
</evidence>
<dbReference type="PANTHER" id="PTHR31650">
    <property type="entry name" value="O-ACYLTRANSFERASE (WSD1-LIKE) FAMILY PROTEIN"/>
    <property type="match status" value="1"/>
</dbReference>
<evidence type="ECO:0000259" key="12">
    <source>
        <dbReference type="Pfam" id="PF06974"/>
    </source>
</evidence>
<evidence type="ECO:0000256" key="1">
    <source>
        <dbReference type="ARBA" id="ARBA00004771"/>
    </source>
</evidence>
<comment type="catalytic activity">
    <reaction evidence="10">
        <text>an acyl-CoA + a 1,2-diacyl-sn-glycerol = a triacyl-sn-glycerol + CoA</text>
        <dbReference type="Rhea" id="RHEA:10868"/>
        <dbReference type="ChEBI" id="CHEBI:17815"/>
        <dbReference type="ChEBI" id="CHEBI:57287"/>
        <dbReference type="ChEBI" id="CHEBI:58342"/>
        <dbReference type="ChEBI" id="CHEBI:64615"/>
        <dbReference type="EC" id="2.3.1.20"/>
    </reaction>
</comment>
<evidence type="ECO:0000256" key="10">
    <source>
        <dbReference type="ARBA" id="ARBA00048109"/>
    </source>
</evidence>
<keyword evidence="9" id="KW-0012">Acyltransferase</keyword>
<dbReference type="RefSeq" id="WP_124797998.1">
    <property type="nucleotide sequence ID" value="NZ_CP034170.1"/>
</dbReference>
<dbReference type="UniPathway" id="UPA00282"/>
<dbReference type="Gene3D" id="3.30.559.30">
    <property type="entry name" value="Nonribosomal peptide synthetase, condensation domain"/>
    <property type="match status" value="1"/>
</dbReference>
<dbReference type="InterPro" id="IPR004255">
    <property type="entry name" value="O-acyltransferase_WSD1_N"/>
</dbReference>
<dbReference type="GO" id="GO:0004144">
    <property type="term" value="F:diacylglycerol O-acyltransferase activity"/>
    <property type="evidence" value="ECO:0007669"/>
    <property type="project" value="UniProtKB-EC"/>
</dbReference>
<dbReference type="EC" id="2.3.1.20" evidence="4"/>
<dbReference type="Pfam" id="PF06974">
    <property type="entry name" value="WS_DGAT_C"/>
    <property type="match status" value="1"/>
</dbReference>
<evidence type="ECO:0000313" key="14">
    <source>
        <dbReference type="Proteomes" id="UP000268084"/>
    </source>
</evidence>
<feature type="domain" description="O-acyltransferase WSD1-like N-terminal" evidence="11">
    <location>
        <begin position="15"/>
        <end position="256"/>
    </location>
</feature>
<dbReference type="Gene3D" id="3.30.559.10">
    <property type="entry name" value="Chloramphenicol acetyltransferase-like domain"/>
    <property type="match status" value="1"/>
</dbReference>
<keyword evidence="6" id="KW-0808">Transferase</keyword>
<comment type="pathway">
    <text evidence="2">Lipid metabolism.</text>
</comment>
<dbReference type="InterPro" id="IPR009721">
    <property type="entry name" value="O-acyltransferase_WSD1_C"/>
</dbReference>
<dbReference type="Proteomes" id="UP000268084">
    <property type="component" value="Chromosome"/>
</dbReference>
<evidence type="ECO:0000256" key="2">
    <source>
        <dbReference type="ARBA" id="ARBA00005189"/>
    </source>
</evidence>
<dbReference type="PANTHER" id="PTHR31650:SF1">
    <property type="entry name" value="WAX ESTER SYNTHASE_DIACYLGLYCEROL ACYLTRANSFERASE 4-RELATED"/>
    <property type="match status" value="1"/>
</dbReference>
<comment type="similarity">
    <text evidence="3">Belongs to the long-chain O-acyltransferase family.</text>
</comment>